<dbReference type="InterPro" id="IPR011990">
    <property type="entry name" value="TPR-like_helical_dom_sf"/>
</dbReference>
<evidence type="ECO:0000313" key="11">
    <source>
        <dbReference type="Proteomes" id="UP000230559"/>
    </source>
</evidence>
<gene>
    <name evidence="10" type="ORF">CS060_13225</name>
</gene>
<evidence type="ECO:0000256" key="5">
    <source>
        <dbReference type="ARBA" id="ARBA00022989"/>
    </source>
</evidence>
<dbReference type="SMART" id="SM00028">
    <property type="entry name" value="TPR"/>
    <property type="match status" value="2"/>
</dbReference>
<dbReference type="Proteomes" id="UP000230559">
    <property type="component" value="Unassembled WGS sequence"/>
</dbReference>
<proteinExistence type="inferred from homology"/>
<evidence type="ECO:0000256" key="7">
    <source>
        <dbReference type="PROSITE-ProRule" id="PRU00339"/>
    </source>
</evidence>
<comment type="caution">
    <text evidence="10">The sequence shown here is derived from an EMBL/GenBank/DDBJ whole genome shotgun (WGS) entry which is preliminary data.</text>
</comment>
<dbReference type="PANTHER" id="PTHR43731:SF14">
    <property type="entry name" value="PRESENILIN-ASSOCIATED RHOMBOID-LIKE PROTEIN, MITOCHONDRIAL"/>
    <property type="match status" value="1"/>
</dbReference>
<reference evidence="10 11" key="1">
    <citation type="submission" date="2017-10" db="EMBL/GenBank/DDBJ databases">
        <title>Draft genome sequence of Anoxybacillus flavithermus KU2-6-11 from caldera Uzon (Russia:Kamchtka).</title>
        <authorList>
            <person name="Korzhuk A.V."/>
            <person name="Rozanov A.S."/>
            <person name="Bryanskaya A.V."/>
            <person name="Peltek S.E."/>
        </authorList>
    </citation>
    <scope>NUCLEOTIDE SEQUENCE [LARGE SCALE GENOMIC DNA]</scope>
    <source>
        <strain evidence="10 11">KU2-6_11</strain>
    </source>
</reference>
<dbReference type="PANTHER" id="PTHR43731">
    <property type="entry name" value="RHOMBOID PROTEASE"/>
    <property type="match status" value="1"/>
</dbReference>
<comment type="subcellular location">
    <subcellularLocation>
        <location evidence="1">Membrane</location>
        <topology evidence="1">Multi-pass membrane protein</topology>
    </subcellularLocation>
</comment>
<dbReference type="Gene3D" id="1.20.1540.10">
    <property type="entry name" value="Rhomboid-like"/>
    <property type="match status" value="1"/>
</dbReference>
<evidence type="ECO:0000313" key="10">
    <source>
        <dbReference type="EMBL" id="PIC03794.1"/>
    </source>
</evidence>
<dbReference type="InterPro" id="IPR050925">
    <property type="entry name" value="Rhomboid_protease_S54"/>
</dbReference>
<feature type="transmembrane region" description="Helical" evidence="8">
    <location>
        <begin position="296"/>
        <end position="312"/>
    </location>
</feature>
<name>A0A2G5RLW0_9BACL</name>
<feature type="repeat" description="TPR" evidence="7">
    <location>
        <begin position="470"/>
        <end position="503"/>
    </location>
</feature>
<protein>
    <submittedName>
        <fullName evidence="10">Rhomboid family intramembrane serine protease</fullName>
    </submittedName>
</protein>
<feature type="transmembrane region" description="Helical" evidence="8">
    <location>
        <begin position="348"/>
        <end position="366"/>
    </location>
</feature>
<dbReference type="GO" id="GO:0004252">
    <property type="term" value="F:serine-type endopeptidase activity"/>
    <property type="evidence" value="ECO:0007669"/>
    <property type="project" value="InterPro"/>
</dbReference>
<dbReference type="Gene3D" id="1.25.40.10">
    <property type="entry name" value="Tetratricopeptide repeat domain"/>
    <property type="match status" value="1"/>
</dbReference>
<dbReference type="Pfam" id="PF14559">
    <property type="entry name" value="TPR_19"/>
    <property type="match status" value="1"/>
</dbReference>
<dbReference type="SUPFAM" id="SSF48452">
    <property type="entry name" value="TPR-like"/>
    <property type="match status" value="1"/>
</dbReference>
<dbReference type="GO" id="GO:0006508">
    <property type="term" value="P:proteolysis"/>
    <property type="evidence" value="ECO:0007669"/>
    <property type="project" value="UniProtKB-KW"/>
</dbReference>
<dbReference type="EMBL" id="PEDM01000047">
    <property type="protein sequence ID" value="PIC03794.1"/>
    <property type="molecule type" value="Genomic_DNA"/>
</dbReference>
<sequence>MIAKGEGRLSIRFDFVYWQMIFQFLKENYAIVYLSPDEQEVWLQPTRERKAPLIRLVRTDMDWSVLLKNDIERALVAVDEWRRSQFRRQLQVVNIYVMMDPPVDDWEWYVHRSFTTERVQMQTFVMHKNNMYAILHELSMLFHHALKVYVPDDSPMLQNELQAFKQHVLSFAERMYENERRIFESGKARFTYVFIALQIAMFFILEWNGGSTNTLTLIQYGAKFNPLILQGEWWRFFTPIVLHIGFLHLFMNTFALYYLGPLVEKLYGSFRFLFIYLFAGFAGSLASFLFSPSVSAGASGAIFGCFGALLYFGKAYPHVFFRTIGMNVITVIGVNLAFGLVVPNIDNAGHIGGLIGGFLAASIVHFPKERVRLGQWLAALFTAVVTLICLYIGFQRPPADQAQLILTLSKQYIDEREYGEAEHMLTLIHEQDAEAYKADFLRAYIRIQQKDYDGAKQYLYDAIEKNDRFHEAFYYLALLYAEEKNYEKAKQAVERALQIHPDDEQYKQLLRELEQLF</sequence>
<dbReference type="InterPro" id="IPR022764">
    <property type="entry name" value="Peptidase_S54_rhomboid_dom"/>
</dbReference>
<feature type="transmembrane region" description="Helical" evidence="8">
    <location>
        <begin position="319"/>
        <end position="342"/>
    </location>
</feature>
<feature type="transmembrane region" description="Helical" evidence="8">
    <location>
        <begin position="190"/>
        <end position="207"/>
    </location>
</feature>
<organism evidence="10 11">
    <name type="scientific">Anoxybacillus flavithermus</name>
    <dbReference type="NCBI Taxonomy" id="33934"/>
    <lineage>
        <taxon>Bacteria</taxon>
        <taxon>Bacillati</taxon>
        <taxon>Bacillota</taxon>
        <taxon>Bacilli</taxon>
        <taxon>Bacillales</taxon>
        <taxon>Anoxybacillaceae</taxon>
        <taxon>Anoxybacillus</taxon>
    </lineage>
</organism>
<feature type="domain" description="Peptidase S54 rhomboid" evidence="9">
    <location>
        <begin position="231"/>
        <end position="364"/>
    </location>
</feature>
<accession>A0A2G5RLW0</accession>
<evidence type="ECO:0000256" key="3">
    <source>
        <dbReference type="ARBA" id="ARBA00022692"/>
    </source>
</evidence>
<keyword evidence="3 8" id="KW-0812">Transmembrane</keyword>
<dbReference type="AlphaFoldDB" id="A0A2G5RLW0"/>
<keyword evidence="6 8" id="KW-0472">Membrane</keyword>
<keyword evidence="7" id="KW-0802">TPR repeat</keyword>
<dbReference type="InterPro" id="IPR035952">
    <property type="entry name" value="Rhomboid-like_sf"/>
</dbReference>
<dbReference type="SUPFAM" id="SSF144091">
    <property type="entry name" value="Rhomboid-like"/>
    <property type="match status" value="1"/>
</dbReference>
<keyword evidence="4" id="KW-0378">Hydrolase</keyword>
<evidence type="ECO:0000256" key="2">
    <source>
        <dbReference type="ARBA" id="ARBA00009045"/>
    </source>
</evidence>
<dbReference type="PROSITE" id="PS50293">
    <property type="entry name" value="TPR_REGION"/>
    <property type="match status" value="1"/>
</dbReference>
<dbReference type="Pfam" id="PF01694">
    <property type="entry name" value="Rhomboid"/>
    <property type="match status" value="1"/>
</dbReference>
<evidence type="ECO:0000259" key="9">
    <source>
        <dbReference type="Pfam" id="PF01694"/>
    </source>
</evidence>
<feature type="transmembrane region" description="Helical" evidence="8">
    <location>
        <begin position="236"/>
        <end position="260"/>
    </location>
</feature>
<keyword evidence="10" id="KW-0645">Protease</keyword>
<dbReference type="PROSITE" id="PS50005">
    <property type="entry name" value="TPR"/>
    <property type="match status" value="1"/>
</dbReference>
<feature type="transmembrane region" description="Helical" evidence="8">
    <location>
        <begin position="373"/>
        <end position="394"/>
    </location>
</feature>
<evidence type="ECO:0000256" key="4">
    <source>
        <dbReference type="ARBA" id="ARBA00022801"/>
    </source>
</evidence>
<evidence type="ECO:0000256" key="1">
    <source>
        <dbReference type="ARBA" id="ARBA00004141"/>
    </source>
</evidence>
<evidence type="ECO:0000256" key="6">
    <source>
        <dbReference type="ARBA" id="ARBA00023136"/>
    </source>
</evidence>
<comment type="similarity">
    <text evidence="2">Belongs to the peptidase S54 family.</text>
</comment>
<keyword evidence="5 8" id="KW-1133">Transmembrane helix</keyword>
<evidence type="ECO:0000256" key="8">
    <source>
        <dbReference type="SAM" id="Phobius"/>
    </source>
</evidence>
<dbReference type="GO" id="GO:0016020">
    <property type="term" value="C:membrane"/>
    <property type="evidence" value="ECO:0007669"/>
    <property type="project" value="UniProtKB-SubCell"/>
</dbReference>
<dbReference type="InterPro" id="IPR019734">
    <property type="entry name" value="TPR_rpt"/>
</dbReference>
<feature type="transmembrane region" description="Helical" evidence="8">
    <location>
        <begin position="272"/>
        <end position="290"/>
    </location>
</feature>